<evidence type="ECO:0000256" key="1">
    <source>
        <dbReference type="ARBA" id="ARBA00001971"/>
    </source>
</evidence>
<evidence type="ECO:0000256" key="3">
    <source>
        <dbReference type="ARBA" id="ARBA00022723"/>
    </source>
</evidence>
<keyword evidence="4 8" id="KW-0560">Oxidoreductase</keyword>
<dbReference type="InterPro" id="IPR001128">
    <property type="entry name" value="Cyt_P450"/>
</dbReference>
<keyword evidence="7 8" id="KW-0349">Heme</keyword>
<dbReference type="SUPFAM" id="SSF48264">
    <property type="entry name" value="Cytochrome P450"/>
    <property type="match status" value="1"/>
</dbReference>
<comment type="similarity">
    <text evidence="2 8">Belongs to the cytochrome P450 family.</text>
</comment>
<dbReference type="InterPro" id="IPR050121">
    <property type="entry name" value="Cytochrome_P450_monoxygenase"/>
</dbReference>
<dbReference type="InterPro" id="IPR002401">
    <property type="entry name" value="Cyt_P450_E_grp-I"/>
</dbReference>
<dbReference type="OrthoDB" id="3945418at2759"/>
<comment type="caution">
    <text evidence="9">The sequence shown here is derived from an EMBL/GenBank/DDBJ whole genome shotgun (WGS) entry which is preliminary data.</text>
</comment>
<feature type="binding site" description="axial binding residue" evidence="7">
    <location>
        <position position="460"/>
    </location>
    <ligand>
        <name>heme</name>
        <dbReference type="ChEBI" id="CHEBI:30413"/>
    </ligand>
    <ligandPart>
        <name>Fe</name>
        <dbReference type="ChEBI" id="CHEBI:18248"/>
    </ligandPart>
</feature>
<dbReference type="PANTHER" id="PTHR24305">
    <property type="entry name" value="CYTOCHROME P450"/>
    <property type="match status" value="1"/>
</dbReference>
<dbReference type="GO" id="GO:0020037">
    <property type="term" value="F:heme binding"/>
    <property type="evidence" value="ECO:0007669"/>
    <property type="project" value="InterPro"/>
</dbReference>
<reference evidence="9 10" key="1">
    <citation type="submission" date="2021-01" db="EMBL/GenBank/DDBJ databases">
        <title>Cercospora kikuchii MAFF 305040 whole genome shotgun sequence.</title>
        <authorList>
            <person name="Kashiwa T."/>
            <person name="Suzuki T."/>
        </authorList>
    </citation>
    <scope>NUCLEOTIDE SEQUENCE [LARGE SCALE GENOMIC DNA]</scope>
    <source>
        <strain evidence="9 10">MAFF 305040</strain>
    </source>
</reference>
<dbReference type="GeneID" id="68295064"/>
<dbReference type="PRINTS" id="PR00385">
    <property type="entry name" value="P450"/>
</dbReference>
<dbReference type="Pfam" id="PF00067">
    <property type="entry name" value="p450"/>
    <property type="match status" value="1"/>
</dbReference>
<proteinExistence type="inferred from homology"/>
<dbReference type="PROSITE" id="PS00086">
    <property type="entry name" value="CYTOCHROME_P450"/>
    <property type="match status" value="1"/>
</dbReference>
<keyword evidence="3 7" id="KW-0479">Metal-binding</keyword>
<dbReference type="EMBL" id="BOLY01000006">
    <property type="protein sequence ID" value="GIZ46361.1"/>
    <property type="molecule type" value="Genomic_DNA"/>
</dbReference>
<accession>A0A9P3CPI5</accession>
<dbReference type="Proteomes" id="UP000825890">
    <property type="component" value="Unassembled WGS sequence"/>
</dbReference>
<sequence length="517" mass="58571">MPTLTFLRIVSGLLTAWIITHLYKIFYNHFFHPLSRFPGPKAVATGWYKAYQEICLARNWFDVLKDLHATYGEIVRVGPNELHFCSPTAYHEIYNNMNRWDKDEVLYTSFGEDSSSFGYVKYRDAKMRKDVLAPMFSRRAISELQGVVKEKMARLCMALERNWKAGKSSDVLFALRCFTLDTIVEYCFAKDVESTEVEDFQAPVVVAMDASLPSFILFKHFSLLRKTVFGLPGWLTRLSNPALAGLVDLHELLSAQVNEVVQNPASLQKSPHPTIYHRLMDPELNTAAGIPSPKSLFEEALALVFGAVDSAANTTMLGTYHVLQNPRIKQRLLEELETAWKETSNSNASDESSNEDKLSSIPSIEILERLPYLTAIIKESLRLSPGVPHPLSRVTPSTGATISNQHIPPGTVVGMSHLFVHYSPECFSSPETFDPERWLQSDSAALEKWLLPFSRGPRACLGLTLAMCELYFAFALLFWKFDLQLDGTKKEHLAYRECFLPSFREPHMRAFCKPAVR</sequence>
<dbReference type="CDD" id="cd11062">
    <property type="entry name" value="CYP58-like"/>
    <property type="match status" value="1"/>
</dbReference>
<comment type="cofactor">
    <cofactor evidence="1 7">
        <name>heme</name>
        <dbReference type="ChEBI" id="CHEBI:30413"/>
    </cofactor>
</comment>
<evidence type="ECO:0000256" key="7">
    <source>
        <dbReference type="PIRSR" id="PIRSR602401-1"/>
    </source>
</evidence>
<evidence type="ECO:0000256" key="8">
    <source>
        <dbReference type="RuleBase" id="RU000461"/>
    </source>
</evidence>
<protein>
    <recommendedName>
        <fullName evidence="11">Cytochrome P450</fullName>
    </recommendedName>
</protein>
<dbReference type="RefSeq" id="XP_044660848.1">
    <property type="nucleotide sequence ID" value="XM_044804913.1"/>
</dbReference>
<name>A0A9P3CPI5_9PEZI</name>
<dbReference type="PRINTS" id="PR00463">
    <property type="entry name" value="EP450I"/>
</dbReference>
<evidence type="ECO:0000256" key="5">
    <source>
        <dbReference type="ARBA" id="ARBA00023004"/>
    </source>
</evidence>
<keyword evidence="5 7" id="KW-0408">Iron</keyword>
<dbReference type="InterPro" id="IPR017972">
    <property type="entry name" value="Cyt_P450_CS"/>
</dbReference>
<dbReference type="AlphaFoldDB" id="A0A9P3CPI5"/>
<dbReference type="GO" id="GO:0016705">
    <property type="term" value="F:oxidoreductase activity, acting on paired donors, with incorporation or reduction of molecular oxygen"/>
    <property type="evidence" value="ECO:0007669"/>
    <property type="project" value="InterPro"/>
</dbReference>
<evidence type="ECO:0000313" key="10">
    <source>
        <dbReference type="Proteomes" id="UP000825890"/>
    </source>
</evidence>
<dbReference type="InterPro" id="IPR036396">
    <property type="entry name" value="Cyt_P450_sf"/>
</dbReference>
<evidence type="ECO:0000256" key="4">
    <source>
        <dbReference type="ARBA" id="ARBA00023002"/>
    </source>
</evidence>
<keyword evidence="6 8" id="KW-0503">Monooxygenase</keyword>
<evidence type="ECO:0000313" key="9">
    <source>
        <dbReference type="EMBL" id="GIZ46361.1"/>
    </source>
</evidence>
<gene>
    <name evidence="9" type="ORF">CKM354_000948900</name>
</gene>
<evidence type="ECO:0008006" key="11">
    <source>
        <dbReference type="Google" id="ProtNLM"/>
    </source>
</evidence>
<dbReference type="Gene3D" id="1.10.630.10">
    <property type="entry name" value="Cytochrome P450"/>
    <property type="match status" value="1"/>
</dbReference>
<organism evidence="9 10">
    <name type="scientific">Cercospora kikuchii</name>
    <dbReference type="NCBI Taxonomy" id="84275"/>
    <lineage>
        <taxon>Eukaryota</taxon>
        <taxon>Fungi</taxon>
        <taxon>Dikarya</taxon>
        <taxon>Ascomycota</taxon>
        <taxon>Pezizomycotina</taxon>
        <taxon>Dothideomycetes</taxon>
        <taxon>Dothideomycetidae</taxon>
        <taxon>Mycosphaerellales</taxon>
        <taxon>Mycosphaerellaceae</taxon>
        <taxon>Cercospora</taxon>
    </lineage>
</organism>
<evidence type="ECO:0000256" key="2">
    <source>
        <dbReference type="ARBA" id="ARBA00010617"/>
    </source>
</evidence>
<dbReference type="PANTHER" id="PTHR24305:SF157">
    <property type="entry name" value="N-ACETYLTRYPTOPHAN 6-HYDROXYLASE IVOC-RELATED"/>
    <property type="match status" value="1"/>
</dbReference>
<dbReference type="GO" id="GO:0005506">
    <property type="term" value="F:iron ion binding"/>
    <property type="evidence" value="ECO:0007669"/>
    <property type="project" value="InterPro"/>
</dbReference>
<keyword evidence="10" id="KW-1185">Reference proteome</keyword>
<dbReference type="GO" id="GO:0004497">
    <property type="term" value="F:monooxygenase activity"/>
    <property type="evidence" value="ECO:0007669"/>
    <property type="project" value="UniProtKB-KW"/>
</dbReference>
<evidence type="ECO:0000256" key="6">
    <source>
        <dbReference type="ARBA" id="ARBA00023033"/>
    </source>
</evidence>